<feature type="domain" description="Apple" evidence="1">
    <location>
        <begin position="27"/>
        <end position="111"/>
    </location>
</feature>
<dbReference type="AlphaFoldDB" id="A0ABD0LZE5"/>
<evidence type="ECO:0000259" key="1">
    <source>
        <dbReference type="PROSITE" id="PS50948"/>
    </source>
</evidence>
<reference evidence="2 3" key="1">
    <citation type="journal article" date="2023" name="Sci. Data">
        <title>Genome assembly of the Korean intertidal mud-creeper Batillaria attramentaria.</title>
        <authorList>
            <person name="Patra A.K."/>
            <person name="Ho P.T."/>
            <person name="Jun S."/>
            <person name="Lee S.J."/>
            <person name="Kim Y."/>
            <person name="Won Y.J."/>
        </authorList>
    </citation>
    <scope>NUCLEOTIDE SEQUENCE [LARGE SCALE GENOMIC DNA]</scope>
    <source>
        <strain evidence="2">Wonlab-2016</strain>
    </source>
</reference>
<dbReference type="InterPro" id="IPR003609">
    <property type="entry name" value="Pan_app"/>
</dbReference>
<dbReference type="EMBL" id="JACVVK020000013">
    <property type="protein sequence ID" value="KAK7504839.1"/>
    <property type="molecule type" value="Genomic_DNA"/>
</dbReference>
<organism evidence="2 3">
    <name type="scientific">Batillaria attramentaria</name>
    <dbReference type="NCBI Taxonomy" id="370345"/>
    <lineage>
        <taxon>Eukaryota</taxon>
        <taxon>Metazoa</taxon>
        <taxon>Spiralia</taxon>
        <taxon>Lophotrochozoa</taxon>
        <taxon>Mollusca</taxon>
        <taxon>Gastropoda</taxon>
        <taxon>Caenogastropoda</taxon>
        <taxon>Sorbeoconcha</taxon>
        <taxon>Cerithioidea</taxon>
        <taxon>Batillariidae</taxon>
        <taxon>Batillaria</taxon>
    </lineage>
</organism>
<keyword evidence="3" id="KW-1185">Reference proteome</keyword>
<dbReference type="PROSITE" id="PS50948">
    <property type="entry name" value="PAN"/>
    <property type="match status" value="1"/>
</dbReference>
<proteinExistence type="predicted"/>
<name>A0ABD0LZE5_9CAEN</name>
<dbReference type="SUPFAM" id="SSF57414">
    <property type="entry name" value="Hairpin loop containing domain-like"/>
    <property type="match status" value="1"/>
</dbReference>
<dbReference type="Pfam" id="PF00024">
    <property type="entry name" value="PAN_1"/>
    <property type="match status" value="1"/>
</dbReference>
<accession>A0ABD0LZE5</accession>
<dbReference type="Proteomes" id="UP001519460">
    <property type="component" value="Unassembled WGS sequence"/>
</dbReference>
<protein>
    <recommendedName>
        <fullName evidence="1">Apple domain-containing protein</fullName>
    </recommendedName>
</protein>
<gene>
    <name evidence="2" type="ORF">BaRGS_00003867</name>
</gene>
<sequence>MPPSTRRLETNPLKGFYAGPPDRIALCAYTDLQPTFIKYPGYAIDGFNMKSSEVTLLQDCMDQCIANPRCRSMEHVTTNKGACRLQPVTKLGAADSVWRAHSDWNYYQRTCL</sequence>
<dbReference type="Gene3D" id="3.50.4.10">
    <property type="entry name" value="Hepatocyte Growth Factor"/>
    <property type="match status" value="1"/>
</dbReference>
<evidence type="ECO:0000313" key="3">
    <source>
        <dbReference type="Proteomes" id="UP001519460"/>
    </source>
</evidence>
<evidence type="ECO:0000313" key="2">
    <source>
        <dbReference type="EMBL" id="KAK7504839.1"/>
    </source>
</evidence>
<comment type="caution">
    <text evidence="2">The sequence shown here is derived from an EMBL/GenBank/DDBJ whole genome shotgun (WGS) entry which is preliminary data.</text>
</comment>